<organism evidence="2 3">
    <name type="scientific">Mycena rosella</name>
    <name type="common">Pink bonnet</name>
    <name type="synonym">Agaricus rosellus</name>
    <dbReference type="NCBI Taxonomy" id="1033263"/>
    <lineage>
        <taxon>Eukaryota</taxon>
        <taxon>Fungi</taxon>
        <taxon>Dikarya</taxon>
        <taxon>Basidiomycota</taxon>
        <taxon>Agaricomycotina</taxon>
        <taxon>Agaricomycetes</taxon>
        <taxon>Agaricomycetidae</taxon>
        <taxon>Agaricales</taxon>
        <taxon>Marasmiineae</taxon>
        <taxon>Mycenaceae</taxon>
        <taxon>Mycena</taxon>
    </lineage>
</organism>
<dbReference type="Gene3D" id="1.20.1280.50">
    <property type="match status" value="1"/>
</dbReference>
<gene>
    <name evidence="2" type="ORF">B0H17DRAFT_891754</name>
</gene>
<evidence type="ECO:0000313" key="2">
    <source>
        <dbReference type="EMBL" id="KAJ7706713.1"/>
    </source>
</evidence>
<feature type="non-terminal residue" evidence="2">
    <location>
        <position position="1"/>
    </location>
</feature>
<name>A0AAD7GWE6_MYCRO</name>
<keyword evidence="3" id="KW-1185">Reference proteome</keyword>
<dbReference type="Proteomes" id="UP001221757">
    <property type="component" value="Unassembled WGS sequence"/>
</dbReference>
<comment type="caution">
    <text evidence="2">The sequence shown here is derived from an EMBL/GenBank/DDBJ whole genome shotgun (WGS) entry which is preliminary data.</text>
</comment>
<dbReference type="InterPro" id="IPR036047">
    <property type="entry name" value="F-box-like_dom_sf"/>
</dbReference>
<accession>A0AAD7GWE6</accession>
<dbReference type="InterPro" id="IPR001810">
    <property type="entry name" value="F-box_dom"/>
</dbReference>
<reference evidence="2" key="1">
    <citation type="submission" date="2023-03" db="EMBL/GenBank/DDBJ databases">
        <title>Massive genome expansion in bonnet fungi (Mycena s.s.) driven by repeated elements and novel gene families across ecological guilds.</title>
        <authorList>
            <consortium name="Lawrence Berkeley National Laboratory"/>
            <person name="Harder C.B."/>
            <person name="Miyauchi S."/>
            <person name="Viragh M."/>
            <person name="Kuo A."/>
            <person name="Thoen E."/>
            <person name="Andreopoulos B."/>
            <person name="Lu D."/>
            <person name="Skrede I."/>
            <person name="Drula E."/>
            <person name="Henrissat B."/>
            <person name="Morin E."/>
            <person name="Kohler A."/>
            <person name="Barry K."/>
            <person name="LaButti K."/>
            <person name="Morin E."/>
            <person name="Salamov A."/>
            <person name="Lipzen A."/>
            <person name="Mereny Z."/>
            <person name="Hegedus B."/>
            <person name="Baldrian P."/>
            <person name="Stursova M."/>
            <person name="Weitz H."/>
            <person name="Taylor A."/>
            <person name="Grigoriev I.V."/>
            <person name="Nagy L.G."/>
            <person name="Martin F."/>
            <person name="Kauserud H."/>
        </authorList>
    </citation>
    <scope>NUCLEOTIDE SEQUENCE</scope>
    <source>
        <strain evidence="2">CBHHK067</strain>
    </source>
</reference>
<feature type="non-terminal residue" evidence="2">
    <location>
        <position position="85"/>
    </location>
</feature>
<feature type="domain" description="F-box" evidence="1">
    <location>
        <begin position="41"/>
        <end position="85"/>
    </location>
</feature>
<protein>
    <recommendedName>
        <fullName evidence="1">F-box domain-containing protein</fullName>
    </recommendedName>
</protein>
<dbReference type="SUPFAM" id="SSF81383">
    <property type="entry name" value="F-box domain"/>
    <property type="match status" value="1"/>
</dbReference>
<proteinExistence type="predicted"/>
<evidence type="ECO:0000313" key="3">
    <source>
        <dbReference type="Proteomes" id="UP001221757"/>
    </source>
</evidence>
<dbReference type="EMBL" id="JARKIE010000006">
    <property type="protein sequence ID" value="KAJ7706713.1"/>
    <property type="molecule type" value="Genomic_DNA"/>
</dbReference>
<dbReference type="Pfam" id="PF12937">
    <property type="entry name" value="F-box-like"/>
    <property type="match status" value="1"/>
</dbReference>
<evidence type="ECO:0000259" key="1">
    <source>
        <dbReference type="Pfam" id="PF12937"/>
    </source>
</evidence>
<sequence>IAASEEKIARIESQIRDLLYQRDQERGLITTLKLVIAPIRKVPVELLVQIFHHALGPRATLKQVLVLSHVCAFWRQVACKSPALW</sequence>
<dbReference type="AlphaFoldDB" id="A0AAD7GWE6"/>